<evidence type="ECO:0000313" key="2">
    <source>
        <dbReference type="EMBL" id="AIZ03589.1"/>
    </source>
</evidence>
<reference evidence="2" key="1">
    <citation type="journal article" date="2015" name="Gene">
        <title>Silkmapin of Hyriopsis cumingii, a novel silk-like shell matrix protein involved in nacre formation.</title>
        <authorList>
            <person name="Liu X."/>
            <person name="Dong S."/>
            <person name="Jin C."/>
            <person name="Bai Z."/>
            <person name="Wang G."/>
            <person name="Li J."/>
        </authorList>
    </citation>
    <scope>NUCLEOTIDE SEQUENCE</scope>
</reference>
<keyword evidence="1" id="KW-0732">Signal</keyword>
<feature type="chain" id="PRO_5011955135" evidence="1">
    <location>
        <begin position="16"/>
        <end position="325"/>
    </location>
</feature>
<organism evidence="2">
    <name type="scientific">Sinohyriopsis cumingii</name>
    <name type="common">Triangle sail mussel</name>
    <name type="synonym">Hyriopsis cumingii</name>
    <dbReference type="NCBI Taxonomy" id="165450"/>
    <lineage>
        <taxon>Eukaryota</taxon>
        <taxon>Metazoa</taxon>
        <taxon>Spiralia</taxon>
        <taxon>Lophotrochozoa</taxon>
        <taxon>Mollusca</taxon>
        <taxon>Bivalvia</taxon>
        <taxon>Autobranchia</taxon>
        <taxon>Heteroconchia</taxon>
        <taxon>Palaeoheterodonta</taxon>
        <taxon>Unionida</taxon>
        <taxon>Unionoidea</taxon>
        <taxon>Unionidae</taxon>
        <taxon>Gonideinae</taxon>
        <taxon>Sinohyriopsis</taxon>
    </lineage>
</organism>
<evidence type="ECO:0000256" key="1">
    <source>
        <dbReference type="SAM" id="SignalP"/>
    </source>
</evidence>
<name>A0A0A7HFC6_SINCU</name>
<feature type="signal peptide" evidence="1">
    <location>
        <begin position="1"/>
        <end position="15"/>
    </location>
</feature>
<proteinExistence type="evidence at transcript level"/>
<protein>
    <submittedName>
        <fullName evidence="2">Clone a3 silkmapin mRNA</fullName>
    </submittedName>
</protein>
<sequence length="325" mass="30895">MKSAIILCCIALTNAYKWGYGGGPWSGIGGGVGGYDVGGGFDGGFVGGFGGDFSGGFGGLGGTTMVAGPTSIGFGRGHAVSTPRGTVSTAVGKGIGTAPHNAGQVVHVGPISSVTGPLGSNHLTPGYINGVGPQILDGYGGGYGGYGVYGGYGGPGLYGGGLGFGGGFGVGPYGYGLDGFGGGGYGLGVGVTGGYSFGHGGLTRFPSRDVVGSGVSAAISARGNAAANAVGARVSRQGTSVSSSGTGRPVWTPWGPGGVADSGSTSATGGFGPVPFGGFDGFAGGGFGGFGGPSFDDDYSLGGIDGGIGGYYGKSKNTKMTVDID</sequence>
<dbReference type="EMBL" id="KM588085">
    <property type="protein sequence ID" value="AIZ03589.1"/>
    <property type="molecule type" value="mRNA"/>
</dbReference>
<accession>A0A0A7HFC6</accession>
<dbReference type="AlphaFoldDB" id="A0A0A7HFC6"/>